<evidence type="ECO:0000313" key="2">
    <source>
        <dbReference type="Proteomes" id="UP000093592"/>
    </source>
</evidence>
<dbReference type="EMBL" id="LZKJ01000166">
    <property type="protein sequence ID" value="OBI42236.1"/>
    <property type="molecule type" value="Genomic_DNA"/>
</dbReference>
<dbReference type="AlphaFoldDB" id="A0A1A2YZ89"/>
<protein>
    <submittedName>
        <fullName evidence="1">Uncharacterized protein</fullName>
    </submittedName>
</protein>
<comment type="caution">
    <text evidence="1">The sequence shown here is derived from an EMBL/GenBank/DDBJ whole genome shotgun (WGS) entry which is preliminary data.</text>
</comment>
<name>A0A1A2YZ89_9MYCO</name>
<dbReference type="Proteomes" id="UP000093592">
    <property type="component" value="Unassembled WGS sequence"/>
</dbReference>
<reference evidence="2" key="1">
    <citation type="submission" date="2016-06" db="EMBL/GenBank/DDBJ databases">
        <authorList>
            <person name="Sutton G."/>
            <person name="Brinkac L."/>
            <person name="Sanka R."/>
            <person name="Adams M."/>
            <person name="Lau E."/>
            <person name="Sam S."/>
            <person name="Sreng N."/>
            <person name="Him V."/>
            <person name="Kerleguer A."/>
            <person name="Cheng S."/>
        </authorList>
    </citation>
    <scope>NUCLEOTIDE SEQUENCE [LARGE SCALE GENOMIC DNA]</scope>
    <source>
        <strain evidence="2">E861</strain>
    </source>
</reference>
<gene>
    <name evidence="1" type="ORF">A5707_06335</name>
</gene>
<proteinExistence type="predicted"/>
<evidence type="ECO:0000313" key="1">
    <source>
        <dbReference type="EMBL" id="OBI42236.1"/>
    </source>
</evidence>
<organism evidence="1 2">
    <name type="scientific">Mycobacterium kyorinense</name>
    <dbReference type="NCBI Taxonomy" id="487514"/>
    <lineage>
        <taxon>Bacteria</taxon>
        <taxon>Bacillati</taxon>
        <taxon>Actinomycetota</taxon>
        <taxon>Actinomycetes</taxon>
        <taxon>Mycobacteriales</taxon>
        <taxon>Mycobacteriaceae</taxon>
        <taxon>Mycobacterium</taxon>
    </lineage>
</organism>
<accession>A0A1A2YZ89</accession>
<sequence length="68" mass="7383">MCRRHFDADGSEALAHAPGLSAAEYLIPGMSAAWRWWSPFIDKRACTDERSTVSAGCGHVSPALQHAQ</sequence>